<dbReference type="InterPro" id="IPR011990">
    <property type="entry name" value="TPR-like_helical_dom_sf"/>
</dbReference>
<name>A0A061S852_9CHLO</name>
<dbReference type="PANTHER" id="PTHR17204:SF25">
    <property type="entry name" value="RRM DOMAIN-CONTAINING PROTEIN"/>
    <property type="match status" value="1"/>
</dbReference>
<reference evidence="7" key="1">
    <citation type="submission" date="2014-05" db="EMBL/GenBank/DDBJ databases">
        <title>The transcriptome of the halophilic microalga Tetraselmis sp. GSL018 isolated from the Great Salt Lake, Utah.</title>
        <authorList>
            <person name="Jinkerson R.E."/>
            <person name="D'Adamo S."/>
            <person name="Posewitz M.C."/>
        </authorList>
    </citation>
    <scope>NUCLEOTIDE SEQUENCE</scope>
    <source>
        <strain evidence="7">GSL018</strain>
    </source>
</reference>
<evidence type="ECO:0000313" key="6">
    <source>
        <dbReference type="EMBL" id="JAC72441.1"/>
    </source>
</evidence>
<organism evidence="7">
    <name type="scientific">Tetraselmis sp. GSL018</name>
    <dbReference type="NCBI Taxonomy" id="582737"/>
    <lineage>
        <taxon>Eukaryota</taxon>
        <taxon>Viridiplantae</taxon>
        <taxon>Chlorophyta</taxon>
        <taxon>core chlorophytes</taxon>
        <taxon>Chlorodendrophyceae</taxon>
        <taxon>Chlorodendrales</taxon>
        <taxon>Chlorodendraceae</taxon>
        <taxon>Tetraselmis</taxon>
    </lineage>
</organism>
<dbReference type="Pfam" id="PF23241">
    <property type="entry name" value="HAT_PRP39_C"/>
    <property type="match status" value="1"/>
</dbReference>
<dbReference type="SMART" id="SM00386">
    <property type="entry name" value="HAT"/>
    <property type="match status" value="5"/>
</dbReference>
<accession>A0A061S852</accession>
<dbReference type="InterPro" id="IPR059164">
    <property type="entry name" value="HAT_PRP39_C"/>
</dbReference>
<dbReference type="GO" id="GO:0008380">
    <property type="term" value="P:RNA splicing"/>
    <property type="evidence" value="ECO:0007669"/>
    <property type="project" value="UniProtKB-KW"/>
</dbReference>
<dbReference type="EMBL" id="GBEZ01013556">
    <property type="protein sequence ID" value="JAC72441.1"/>
    <property type="molecule type" value="Transcribed_RNA"/>
</dbReference>
<dbReference type="PANTHER" id="PTHR17204">
    <property type="entry name" value="PRE-MRNA PROCESSING PROTEIN PRP39-RELATED"/>
    <property type="match status" value="1"/>
</dbReference>
<proteinExistence type="predicted"/>
<dbReference type="EMBL" id="GBEZ01003808">
    <property type="protein sequence ID" value="JAC81357.1"/>
    <property type="molecule type" value="Transcribed_RNA"/>
</dbReference>
<keyword evidence="3" id="KW-0677">Repeat</keyword>
<comment type="subcellular location">
    <subcellularLocation>
        <location evidence="1">Nucleus</location>
    </subcellularLocation>
</comment>
<evidence type="ECO:0000256" key="1">
    <source>
        <dbReference type="ARBA" id="ARBA00004123"/>
    </source>
</evidence>
<evidence type="ECO:0000256" key="3">
    <source>
        <dbReference type="ARBA" id="ARBA00022737"/>
    </source>
</evidence>
<keyword evidence="4" id="KW-0508">mRNA splicing</keyword>
<dbReference type="Gene3D" id="1.25.40.10">
    <property type="entry name" value="Tetratricopeptide repeat domain"/>
    <property type="match status" value="1"/>
</dbReference>
<dbReference type="GO" id="GO:0006397">
    <property type="term" value="P:mRNA processing"/>
    <property type="evidence" value="ECO:0007669"/>
    <property type="project" value="UniProtKB-KW"/>
</dbReference>
<gene>
    <name evidence="6" type="ORF">TSPGSL018_31337</name>
    <name evidence="7" type="ORF">TSPGSL018_8131</name>
</gene>
<dbReference type="GO" id="GO:0005634">
    <property type="term" value="C:nucleus"/>
    <property type="evidence" value="ECO:0007669"/>
    <property type="project" value="UniProtKB-SubCell"/>
</dbReference>
<evidence type="ECO:0000313" key="7">
    <source>
        <dbReference type="EMBL" id="JAC81357.1"/>
    </source>
</evidence>
<evidence type="ECO:0000256" key="4">
    <source>
        <dbReference type="ARBA" id="ARBA00023187"/>
    </source>
</evidence>
<dbReference type="InterPro" id="IPR003107">
    <property type="entry name" value="HAT"/>
</dbReference>
<keyword evidence="5" id="KW-0539">Nucleus</keyword>
<evidence type="ECO:0000256" key="2">
    <source>
        <dbReference type="ARBA" id="ARBA00022664"/>
    </source>
</evidence>
<protein>
    <submittedName>
        <fullName evidence="7">Squamous cell carcinoma antigen recognized by t-cells 3-like isoform x1</fullName>
    </submittedName>
</protein>
<dbReference type="AlphaFoldDB" id="A0A061S852"/>
<keyword evidence="2" id="KW-0507">mRNA processing</keyword>
<sequence length="381" mass="42656">MSLNTAAADNAEDTVSKVREVGEKALSAAGLHLSQASRLWDAYRAYEQALADAGWGGSGQVDKVRSLFHRQLKVPLIGMENTMQAYREWEEAQGAPGGVPDHVKQAFESATAQLEIRMPLEEMLGSPDTTDEVKFTAYNAYLKTEEATHDPSRITYMYERAVGELPKKEPLWVRYSTYVEEILKTPELIRSVCDRAARNCHGSGSMWARYIRAVERIGVPDSDIEDLYNTAMAHKLKGEEGYIAVILARCDSLRRQGKESMPRLREVFKEGQEKLLALNPEHCDPDLRIPAYQAHCEMEVAGDIEAARAVWEGALKASTGRLASTWQAFIAWERSKRNVQEARALYRRCYSRKLAGDGQVWRPGEGAALASAASRLRYALQ</sequence>
<dbReference type="SUPFAM" id="SSF48452">
    <property type="entry name" value="TPR-like"/>
    <property type="match status" value="1"/>
</dbReference>
<evidence type="ECO:0000256" key="5">
    <source>
        <dbReference type="ARBA" id="ARBA00023242"/>
    </source>
</evidence>